<sequence length="521" mass="56539">MAGGAKLTPRQRMINLMYLVFIAMMALQMSKEVLSAFGMVNDKFESANVSAIDNNDRLLGGLEAKSADDPTRFGEPYKKAKQVAAVTKEFYDYVATVKKQITDPLEAQRIDGKLPAERMEKGDVIDQAWFSGDKYSTQGEEFIGAIEKYKSAILGIVGEDVKFQPIVVDLQNRFDISDVKDGEGVVKPYLNYNFQGFPAIASLTKLSTMQNDAMVIEHEIYNSLLGNTLSQAASMRNYAAIVIPEKSAFFAGEQFKGKVVLGRYDKSTVPTEVIVNGQKVDLSKALEDGQVNLSFGTGNVGEHDVKGKFTFMEDGKPVEIDIKGNYVVVPKPNSANISADKMNVVYRGVTNPMTISFAGISDDKVVASAPGLSKGGKAGQYNMRPQAGREVTINVTGKLPDGTSVSDKKVFRIKDIPAPRGTVRGEYAAKGPKSNLEVVTIGAKLEDFDFELGLTVTGFVLQVPGQPSVVVQGNRMNDRAKAAISKARLGDVVVISDIKVRLDGASDYALKKTAPCTFEIM</sequence>
<keyword evidence="6" id="KW-1185">Reference proteome</keyword>
<accession>A0A378U438</accession>
<feature type="domain" description="Gliding motility-associated protein GldM second immunoglobulin-like" evidence="4">
    <location>
        <begin position="334"/>
        <end position="414"/>
    </location>
</feature>
<dbReference type="EMBL" id="UGQL01000002">
    <property type="protein sequence ID" value="STZ68913.1"/>
    <property type="molecule type" value="Genomic_DNA"/>
</dbReference>
<dbReference type="RefSeq" id="WP_115091773.1">
    <property type="nucleotide sequence ID" value="NZ_CP068107.1"/>
</dbReference>
<organism evidence="5 6">
    <name type="scientific">Myroides odoratus</name>
    <name type="common">Flavobacterium odoratum</name>
    <dbReference type="NCBI Taxonomy" id="256"/>
    <lineage>
        <taxon>Bacteria</taxon>
        <taxon>Pseudomonadati</taxon>
        <taxon>Bacteroidota</taxon>
        <taxon>Flavobacteriia</taxon>
        <taxon>Flavobacteriales</taxon>
        <taxon>Flavobacteriaceae</taxon>
        <taxon>Myroides</taxon>
    </lineage>
</organism>
<dbReference type="InterPro" id="IPR019859">
    <property type="entry name" value="Motility-assoc_prot_GldM"/>
</dbReference>
<feature type="domain" description="Gliding motility-associated protein GldM C-terminal" evidence="1">
    <location>
        <begin position="417"/>
        <end position="520"/>
    </location>
</feature>
<evidence type="ECO:0000313" key="6">
    <source>
        <dbReference type="Proteomes" id="UP000255024"/>
    </source>
</evidence>
<dbReference type="Proteomes" id="UP000255024">
    <property type="component" value="Unassembled WGS sequence"/>
</dbReference>
<evidence type="ECO:0000259" key="4">
    <source>
        <dbReference type="Pfam" id="PF21602"/>
    </source>
</evidence>
<dbReference type="InterPro" id="IPR022719">
    <property type="entry name" value="Motility-assoc_prot_GldM_C"/>
</dbReference>
<evidence type="ECO:0000259" key="1">
    <source>
        <dbReference type="Pfam" id="PF12080"/>
    </source>
</evidence>
<evidence type="ECO:0000313" key="5">
    <source>
        <dbReference type="EMBL" id="STZ68913.1"/>
    </source>
</evidence>
<dbReference type="InterPro" id="IPR048406">
    <property type="entry name" value="GldM_Ig-like-2"/>
</dbReference>
<dbReference type="NCBIfam" id="TIGR03517">
    <property type="entry name" value="GldM_gliding"/>
    <property type="match status" value="1"/>
</dbReference>
<dbReference type="InterPro" id="IPR022720">
    <property type="entry name" value="Motility-assoc_prot_GldM_N"/>
</dbReference>
<protein>
    <submittedName>
        <fullName evidence="5">Gliding motility-associated protein GldM</fullName>
    </submittedName>
</protein>
<gene>
    <name evidence="5" type="ORF">NCTC11179_02396</name>
</gene>
<name>A0A378U438_MYROD</name>
<proteinExistence type="predicted"/>
<evidence type="ECO:0000259" key="2">
    <source>
        <dbReference type="Pfam" id="PF12081"/>
    </source>
</evidence>
<reference evidence="5 6" key="1">
    <citation type="submission" date="2018-06" db="EMBL/GenBank/DDBJ databases">
        <authorList>
            <consortium name="Pathogen Informatics"/>
            <person name="Doyle S."/>
        </authorList>
    </citation>
    <scope>NUCLEOTIDE SEQUENCE [LARGE SCALE GENOMIC DNA]</scope>
    <source>
        <strain evidence="5 6">NCTC11179</strain>
    </source>
</reference>
<dbReference type="Pfam" id="PF21602">
    <property type="entry name" value="GldM_3rd"/>
    <property type="match status" value="1"/>
</dbReference>
<dbReference type="Pfam" id="PF12081">
    <property type="entry name" value="GldM_1st"/>
    <property type="match status" value="1"/>
</dbReference>
<dbReference type="Pfam" id="PF12080">
    <property type="entry name" value="GldM_4th"/>
    <property type="match status" value="1"/>
</dbReference>
<dbReference type="InterPro" id="IPR048405">
    <property type="entry name" value="GldM_Ig-like-1"/>
</dbReference>
<feature type="domain" description="Gliding motility-associated protein GldM N-terminal" evidence="2">
    <location>
        <begin position="32"/>
        <end position="226"/>
    </location>
</feature>
<dbReference type="AlphaFoldDB" id="A0A378U438"/>
<feature type="domain" description="Gliding motility-associated protein GldM first immunoglobulin-like" evidence="3">
    <location>
        <begin position="231"/>
        <end position="330"/>
    </location>
</feature>
<dbReference type="Pfam" id="PF21601">
    <property type="entry name" value="GldM_2nd"/>
    <property type="match status" value="1"/>
</dbReference>
<evidence type="ECO:0000259" key="3">
    <source>
        <dbReference type="Pfam" id="PF21601"/>
    </source>
</evidence>